<feature type="domain" description="VOC" evidence="1">
    <location>
        <begin position="11"/>
        <end position="133"/>
    </location>
</feature>
<dbReference type="PANTHER" id="PTHR34109">
    <property type="entry name" value="BNAUNNG04460D PROTEIN-RELATED"/>
    <property type="match status" value="1"/>
</dbReference>
<dbReference type="PROSITE" id="PS51819">
    <property type="entry name" value="VOC"/>
    <property type="match status" value="1"/>
</dbReference>
<keyword evidence="3" id="KW-1185">Reference proteome</keyword>
<organism evidence="2 3">
    <name type="scientific">Hoeflea ulvae</name>
    <dbReference type="NCBI Taxonomy" id="2983764"/>
    <lineage>
        <taxon>Bacteria</taxon>
        <taxon>Pseudomonadati</taxon>
        <taxon>Pseudomonadota</taxon>
        <taxon>Alphaproteobacteria</taxon>
        <taxon>Hyphomicrobiales</taxon>
        <taxon>Rhizobiaceae</taxon>
        <taxon>Hoeflea</taxon>
    </lineage>
</organism>
<dbReference type="Pfam" id="PF00903">
    <property type="entry name" value="Glyoxalase"/>
    <property type="match status" value="1"/>
</dbReference>
<dbReference type="Gene3D" id="3.30.720.110">
    <property type="match status" value="1"/>
</dbReference>
<sequence>MSSPSDYKRLMRGVIPYVTVEGADKAIEFYTRAFGAVLRGEVARSEDGRVLNASIEINDGMVMMMDPFPDHGSAPSSGSNFLLQLVIADGDLWWDRAVGAGCEVLSPLKLEFWGDRFGRVHDPFGLEWAFNEPAIEKQRAG</sequence>
<evidence type="ECO:0000313" key="3">
    <source>
        <dbReference type="Proteomes" id="UP001081283"/>
    </source>
</evidence>
<dbReference type="CDD" id="cd07246">
    <property type="entry name" value="VOC_like"/>
    <property type="match status" value="1"/>
</dbReference>
<proteinExistence type="predicted"/>
<evidence type="ECO:0000313" key="2">
    <source>
        <dbReference type="EMBL" id="MCY0094551.1"/>
    </source>
</evidence>
<dbReference type="Proteomes" id="UP001081283">
    <property type="component" value="Unassembled WGS sequence"/>
</dbReference>
<comment type="caution">
    <text evidence="2">The sequence shown here is derived from an EMBL/GenBank/DDBJ whole genome shotgun (WGS) entry which is preliminary data.</text>
</comment>
<dbReference type="InterPro" id="IPR004360">
    <property type="entry name" value="Glyas_Fos-R_dOase_dom"/>
</dbReference>
<dbReference type="PANTHER" id="PTHR34109:SF1">
    <property type="entry name" value="VOC DOMAIN-CONTAINING PROTEIN"/>
    <property type="match status" value="1"/>
</dbReference>
<accession>A0ABT3YFB7</accession>
<dbReference type="RefSeq" id="WP_267612496.1">
    <property type="nucleotide sequence ID" value="NZ_JAOVZQ010000001.1"/>
</dbReference>
<protein>
    <submittedName>
        <fullName evidence="2">VOC family protein</fullName>
    </submittedName>
</protein>
<name>A0ABT3YFB7_9HYPH</name>
<dbReference type="EMBL" id="JAOVZQ010000001">
    <property type="protein sequence ID" value="MCY0094551.1"/>
    <property type="molecule type" value="Genomic_DNA"/>
</dbReference>
<dbReference type="InterPro" id="IPR029068">
    <property type="entry name" value="Glyas_Bleomycin-R_OHBP_Dase"/>
</dbReference>
<dbReference type="InterPro" id="IPR037523">
    <property type="entry name" value="VOC_core"/>
</dbReference>
<reference evidence="2" key="1">
    <citation type="submission" date="2022-10" db="EMBL/GenBank/DDBJ databases">
        <title>Hoeflea sp. J2-29, isolated from marine algae.</title>
        <authorList>
            <person name="Kristyanto S."/>
            <person name="Kim J.M."/>
            <person name="Jeon C.O."/>
        </authorList>
    </citation>
    <scope>NUCLEOTIDE SEQUENCE</scope>
    <source>
        <strain evidence="2">J2-29</strain>
    </source>
</reference>
<dbReference type="Gene3D" id="3.30.720.120">
    <property type="match status" value="1"/>
</dbReference>
<evidence type="ECO:0000259" key="1">
    <source>
        <dbReference type="PROSITE" id="PS51819"/>
    </source>
</evidence>
<dbReference type="SUPFAM" id="SSF54593">
    <property type="entry name" value="Glyoxalase/Bleomycin resistance protein/Dihydroxybiphenyl dioxygenase"/>
    <property type="match status" value="1"/>
</dbReference>
<gene>
    <name evidence="2" type="ORF">OEG82_11005</name>
</gene>